<keyword evidence="2" id="KW-1185">Reference proteome</keyword>
<reference evidence="1 2" key="1">
    <citation type="submission" date="2024-11" db="EMBL/GenBank/DDBJ databases">
        <title>A near-complete genome assembly of Cinchona calisaya.</title>
        <authorList>
            <person name="Lian D.C."/>
            <person name="Zhao X.W."/>
            <person name="Wei L."/>
        </authorList>
    </citation>
    <scope>NUCLEOTIDE SEQUENCE [LARGE SCALE GENOMIC DNA]</scope>
    <source>
        <tissue evidence="1">Nenye</tissue>
    </source>
</reference>
<dbReference type="PANTHER" id="PTHR33156">
    <property type="entry name" value="OS02G0230000 PROTEIN"/>
    <property type="match status" value="1"/>
</dbReference>
<comment type="caution">
    <text evidence="1">The sequence shown here is derived from an EMBL/GenBank/DDBJ whole genome shotgun (WGS) entry which is preliminary data.</text>
</comment>
<dbReference type="PANTHER" id="PTHR33156:SF59">
    <property type="entry name" value="PROTEIN NUCLEAR FUSION DEFECTIVE 6, CHLOROPLASTIC_MITOCHONDRIAL-LIKE"/>
    <property type="match status" value="1"/>
</dbReference>
<evidence type="ECO:0000313" key="1">
    <source>
        <dbReference type="EMBL" id="KAL3519809.1"/>
    </source>
</evidence>
<proteinExistence type="predicted"/>
<name>A0ABD2ZK33_9GENT</name>
<evidence type="ECO:0008006" key="3">
    <source>
        <dbReference type="Google" id="ProtNLM"/>
    </source>
</evidence>
<dbReference type="AlphaFoldDB" id="A0ABD2ZK33"/>
<evidence type="ECO:0000313" key="2">
    <source>
        <dbReference type="Proteomes" id="UP001630127"/>
    </source>
</evidence>
<organism evidence="1 2">
    <name type="scientific">Cinchona calisaya</name>
    <dbReference type="NCBI Taxonomy" id="153742"/>
    <lineage>
        <taxon>Eukaryota</taxon>
        <taxon>Viridiplantae</taxon>
        <taxon>Streptophyta</taxon>
        <taxon>Embryophyta</taxon>
        <taxon>Tracheophyta</taxon>
        <taxon>Spermatophyta</taxon>
        <taxon>Magnoliopsida</taxon>
        <taxon>eudicotyledons</taxon>
        <taxon>Gunneridae</taxon>
        <taxon>Pentapetalae</taxon>
        <taxon>asterids</taxon>
        <taxon>lamiids</taxon>
        <taxon>Gentianales</taxon>
        <taxon>Rubiaceae</taxon>
        <taxon>Cinchonoideae</taxon>
        <taxon>Cinchoneae</taxon>
        <taxon>Cinchona</taxon>
    </lineage>
</organism>
<sequence>MATVAARTLFRSATTSARTAAAKVVTGAKPKPTSSSFSIPAQKPLLSARIFRSPVEMSCVSVESMLPYHTATASALLTSMLSASPRSYCWALDVGLIEYFAMDVLCAMSVSRAISGSFRPSLLLNTGNFETNNYPFGAKKRSVGNIITIYPVPVKKEDEV</sequence>
<dbReference type="Proteomes" id="UP001630127">
    <property type="component" value="Unassembled WGS sequence"/>
</dbReference>
<gene>
    <name evidence="1" type="ORF">ACH5RR_017958</name>
</gene>
<dbReference type="EMBL" id="JBJUIK010000008">
    <property type="protein sequence ID" value="KAL3519809.1"/>
    <property type="molecule type" value="Genomic_DNA"/>
</dbReference>
<protein>
    <recommendedName>
        <fullName evidence="3">Protein NUCLEAR FUSION DEFECTIVE 6, chloroplastic/mitochondrial-like</fullName>
    </recommendedName>
</protein>
<accession>A0ABD2ZK33</accession>
<dbReference type="InterPro" id="IPR043459">
    <property type="entry name" value="NFD6/NOXY2-like"/>
</dbReference>